<gene>
    <name evidence="2" type="ORF">R3P38DRAFT_3367671</name>
</gene>
<name>A0AAW0A783_9AGAR</name>
<dbReference type="EMBL" id="JAWWNJ010000080">
    <property type="protein sequence ID" value="KAK7002069.1"/>
    <property type="molecule type" value="Genomic_DNA"/>
</dbReference>
<evidence type="ECO:0000313" key="3">
    <source>
        <dbReference type="Proteomes" id="UP001362999"/>
    </source>
</evidence>
<feature type="region of interest" description="Disordered" evidence="1">
    <location>
        <begin position="193"/>
        <end position="221"/>
    </location>
</feature>
<keyword evidence="3" id="KW-1185">Reference proteome</keyword>
<evidence type="ECO:0000313" key="2">
    <source>
        <dbReference type="EMBL" id="KAK7002069.1"/>
    </source>
</evidence>
<evidence type="ECO:0000256" key="1">
    <source>
        <dbReference type="SAM" id="MobiDB-lite"/>
    </source>
</evidence>
<dbReference type="AlphaFoldDB" id="A0AAW0A783"/>
<proteinExistence type="predicted"/>
<reference evidence="2 3" key="1">
    <citation type="journal article" date="2024" name="J Genomics">
        <title>Draft genome sequencing and assembly of Favolaschia claudopus CIRM-BRFM 2984 isolated from oak limbs.</title>
        <authorList>
            <person name="Navarro D."/>
            <person name="Drula E."/>
            <person name="Chaduli D."/>
            <person name="Cazenave R."/>
            <person name="Ahrendt S."/>
            <person name="Wang J."/>
            <person name="Lipzen A."/>
            <person name="Daum C."/>
            <person name="Barry K."/>
            <person name="Grigoriev I.V."/>
            <person name="Favel A."/>
            <person name="Rosso M.N."/>
            <person name="Martin F."/>
        </authorList>
    </citation>
    <scope>NUCLEOTIDE SEQUENCE [LARGE SCALE GENOMIC DNA]</scope>
    <source>
        <strain evidence="2 3">CIRM-BRFM 2984</strain>
    </source>
</reference>
<dbReference type="Proteomes" id="UP001362999">
    <property type="component" value="Unassembled WGS sequence"/>
</dbReference>
<protein>
    <submittedName>
        <fullName evidence="2">Uncharacterized protein</fullName>
    </submittedName>
</protein>
<accession>A0AAW0A783</accession>
<sequence>MERIRILSRNKKDLRKTSASAFQHQVGKFGAEWREVRLSEFERERGLEGKAARCHGIGERAGGTPRAAATAMRVEGGIGARDIIEGVESDVESEMGGSGERRGLEENLNNIGKRGGGALFALKKRVLPHCVTLCGGSVKATRRRSEATRRGERGWGMSRAFSVGGGDGIGNEGAERTTVDFNGEVANFNRRRKEGESIEEQGGRRVVTDESGGRDGSCRIRSSEVGRRGQGLRVLSGSETVVSGLRGAVELWKDWRRSNLKWEPESAPSWMSNSAAQLAGLVRREDVRQEWTDNGECTGTRFGTFRSNPAEIAQNHLRNDIRTACDFVRVVSFQIDSEALQQRTTSSMNHYDASQSPPDACDEVSAMNSKWHARYMSTAVGGAWRSNDETTGLDGETMVVLASTSALSRILTSPIATLASSHPAPTYWRGLASDTNDSYSAVYLLILYKALKSHHSDRRNWMMASAGKWVFTPKINGTSLLTMNHSLGYDLPLRCVYRLQRSFYNSVVVIGRISSLAPIFIAVLNAAVPPHQRRELTVRMSKYLLRTLLVLYISGSTTGKKSDDEGKWAKQMRREFAGFNIEMAIWKQLALRRGVVTEQGNKHSKKVNTDRGWGYEMANFSLAVDENILQLVPRKLYSRVGFWIQRKNFVWGAEFTGDLPNY</sequence>
<comment type="caution">
    <text evidence="2">The sequence shown here is derived from an EMBL/GenBank/DDBJ whole genome shotgun (WGS) entry which is preliminary data.</text>
</comment>
<organism evidence="2 3">
    <name type="scientific">Favolaschia claudopus</name>
    <dbReference type="NCBI Taxonomy" id="2862362"/>
    <lineage>
        <taxon>Eukaryota</taxon>
        <taxon>Fungi</taxon>
        <taxon>Dikarya</taxon>
        <taxon>Basidiomycota</taxon>
        <taxon>Agaricomycotina</taxon>
        <taxon>Agaricomycetes</taxon>
        <taxon>Agaricomycetidae</taxon>
        <taxon>Agaricales</taxon>
        <taxon>Marasmiineae</taxon>
        <taxon>Mycenaceae</taxon>
        <taxon>Favolaschia</taxon>
    </lineage>
</organism>